<proteinExistence type="predicted"/>
<evidence type="ECO:0000313" key="1">
    <source>
        <dbReference type="EMBL" id="KYC64538.1"/>
    </source>
</evidence>
<comment type="caution">
    <text evidence="1">The sequence shown here is derived from an EMBL/GenBank/DDBJ whole genome shotgun (WGS) entry which is preliminary data.</text>
</comment>
<reference evidence="1 3" key="1">
    <citation type="submission" date="2016-01" db="EMBL/GenBank/DDBJ databases">
        <title>Genome Sequences of Twelve Sporeforming Bacillus Species Isolated from Foods.</title>
        <authorList>
            <person name="Berendsen E.M."/>
            <person name="Wells-Bennik M.H."/>
            <person name="Krawcyk A.O."/>
            <person name="De Jong A."/>
            <person name="Holsappel S."/>
            <person name="Eijlander R.T."/>
            <person name="Kuipers O.P."/>
        </authorList>
    </citation>
    <scope>NUCLEOTIDE SEQUENCE [LARGE SCALE GENOMIC DNA]</scope>
    <source>
        <strain evidence="1 3">B4098</strain>
    </source>
</reference>
<dbReference type="EMBL" id="LQYG01000026">
    <property type="protein sequence ID" value="KYC64538.1"/>
    <property type="molecule type" value="Genomic_DNA"/>
</dbReference>
<name>A0A150K5L7_HEYCO</name>
<protein>
    <submittedName>
        <fullName evidence="1">Uncharacterized protein</fullName>
    </submittedName>
</protein>
<dbReference type="AlphaFoldDB" id="A0A150K5L7"/>
<dbReference type="EMBL" id="JASUZX010000001">
    <property type="protein sequence ID" value="MDL5041032.1"/>
    <property type="molecule type" value="Genomic_DNA"/>
</dbReference>
<organism evidence="1 3">
    <name type="scientific">Heyndrickxia coagulans</name>
    <name type="common">Weizmannia coagulans</name>
    <dbReference type="NCBI Taxonomy" id="1398"/>
    <lineage>
        <taxon>Bacteria</taxon>
        <taxon>Bacillati</taxon>
        <taxon>Bacillota</taxon>
        <taxon>Bacilli</taxon>
        <taxon>Bacillales</taxon>
        <taxon>Bacillaceae</taxon>
        <taxon>Heyndrickxia</taxon>
    </lineage>
</organism>
<dbReference type="PATRIC" id="fig|1398.26.peg.2061"/>
<gene>
    <name evidence="1" type="ORF">B4098_2847</name>
    <name evidence="2" type="ORF">QN341_08035</name>
</gene>
<reference evidence="2" key="2">
    <citation type="submission" date="2023-06" db="EMBL/GenBank/DDBJ databases">
        <title>Probiogenomic evaluation and L lactic producing Weizmannia coaggulans BKMTCR2-2 from tree bark.</title>
        <authorList>
            <person name="Mahittikon J."/>
            <person name="Tanasupawat S."/>
        </authorList>
    </citation>
    <scope>NUCLEOTIDE SEQUENCE</scope>
    <source>
        <strain evidence="2">BKMTCR2-2</strain>
    </source>
</reference>
<evidence type="ECO:0000313" key="3">
    <source>
        <dbReference type="Proteomes" id="UP000075288"/>
    </source>
</evidence>
<dbReference type="RefSeq" id="WP_017554330.1">
    <property type="nucleotide sequence ID" value="NZ_CP091131.1"/>
</dbReference>
<dbReference type="Proteomes" id="UP001223084">
    <property type="component" value="Unassembled WGS sequence"/>
</dbReference>
<evidence type="ECO:0000313" key="2">
    <source>
        <dbReference type="EMBL" id="MDL5041032.1"/>
    </source>
</evidence>
<dbReference type="Proteomes" id="UP000075288">
    <property type="component" value="Unassembled WGS sequence"/>
</dbReference>
<sequence length="58" mass="6733">MNRWVKWMAVLLLFSAAYRNRYRVLNTVFGYGPARKLAVTAAMRIPGLRSRVMGQVFQ</sequence>
<accession>A0A150K5L7</accession>